<dbReference type="RefSeq" id="WP_089284062.1">
    <property type="nucleotide sequence ID" value="NZ_FZOJ01000020.1"/>
</dbReference>
<name>A0A239H4I1_9FIRM</name>
<dbReference type="AlphaFoldDB" id="A0A239H4I1"/>
<keyword evidence="2" id="KW-1185">Reference proteome</keyword>
<sequence length="118" mass="14039">MAKRIKKITTVDDLDKIIQKSSKKPIFIFKHDVAIVESEEAYQQYLEFMEENEEDIVFTMVDVREYLEVSEAIEEKLEINHEVPQLILLMDEEVVWDDQQNNINFDNLIEVVNEYLSI</sequence>
<organism evidence="1 2">
    <name type="scientific">Anaerovirgula multivorans</name>
    <dbReference type="NCBI Taxonomy" id="312168"/>
    <lineage>
        <taxon>Bacteria</taxon>
        <taxon>Bacillati</taxon>
        <taxon>Bacillota</taxon>
        <taxon>Clostridia</taxon>
        <taxon>Peptostreptococcales</taxon>
        <taxon>Natronincolaceae</taxon>
        <taxon>Anaerovirgula</taxon>
    </lineage>
</organism>
<reference evidence="2" key="1">
    <citation type="submission" date="2017-06" db="EMBL/GenBank/DDBJ databases">
        <authorList>
            <person name="Varghese N."/>
            <person name="Submissions S."/>
        </authorList>
    </citation>
    <scope>NUCLEOTIDE SEQUENCE [LARGE SCALE GENOMIC DNA]</scope>
    <source>
        <strain evidence="2">SCA</strain>
    </source>
</reference>
<dbReference type="Pfam" id="PF11009">
    <property type="entry name" value="BrxC"/>
    <property type="match status" value="1"/>
</dbReference>
<dbReference type="InterPro" id="IPR036249">
    <property type="entry name" value="Thioredoxin-like_sf"/>
</dbReference>
<evidence type="ECO:0000313" key="2">
    <source>
        <dbReference type="Proteomes" id="UP000198304"/>
    </source>
</evidence>
<protein>
    <submittedName>
        <fullName evidence="1">Bacillithiol system protein YtxJ</fullName>
    </submittedName>
</protein>
<dbReference type="SUPFAM" id="SSF52833">
    <property type="entry name" value="Thioredoxin-like"/>
    <property type="match status" value="1"/>
</dbReference>
<evidence type="ECO:0000313" key="1">
    <source>
        <dbReference type="EMBL" id="SNS76112.1"/>
    </source>
</evidence>
<accession>A0A239H4I1</accession>
<proteinExistence type="predicted"/>
<dbReference type="Gene3D" id="3.40.30.10">
    <property type="entry name" value="Glutaredoxin"/>
    <property type="match status" value="1"/>
</dbReference>
<gene>
    <name evidence="1" type="ORF">SAMN05446037_102010</name>
</gene>
<dbReference type="Proteomes" id="UP000198304">
    <property type="component" value="Unassembled WGS sequence"/>
</dbReference>
<dbReference type="NCBIfam" id="TIGR04019">
    <property type="entry name" value="B_thiol_YtxJ"/>
    <property type="match status" value="1"/>
</dbReference>
<dbReference type="EMBL" id="FZOJ01000020">
    <property type="protein sequence ID" value="SNS76112.1"/>
    <property type="molecule type" value="Genomic_DNA"/>
</dbReference>
<dbReference type="OrthoDB" id="677051at2"/>
<dbReference type="InterPro" id="IPR022551">
    <property type="entry name" value="BrxC"/>
</dbReference>